<sequence>MVVAPRKTVVAALSTRRRPALRARGGLAGSALDAVPSAAAVNLDGLHKIKSGFNWPFIFDLRKGAPIYGKRNANSSSAARDCTSWETRPLIATRDQSLQLQPIKKEMIIRVTTSSEKGAHGKAIKVAAEVQGTNGADSPNS</sequence>
<dbReference type="Proteomes" id="UP000324897">
    <property type="component" value="Unassembled WGS sequence"/>
</dbReference>
<comment type="caution">
    <text evidence="1">The sequence shown here is derived from an EMBL/GenBank/DDBJ whole genome shotgun (WGS) entry which is preliminary data.</text>
</comment>
<accession>A0A5J9TTE8</accession>
<dbReference type="AlphaFoldDB" id="A0A5J9TTE8"/>
<dbReference type="Gramene" id="TVU14088">
    <property type="protein sequence ID" value="TVU14088"/>
    <property type="gene ID" value="EJB05_37534"/>
</dbReference>
<gene>
    <name evidence="1" type="ORF">EJB05_37534</name>
</gene>
<dbReference type="EMBL" id="RWGY01000031">
    <property type="protein sequence ID" value="TVU14088.1"/>
    <property type="molecule type" value="Genomic_DNA"/>
</dbReference>
<proteinExistence type="predicted"/>
<name>A0A5J9TTE8_9POAL</name>
<organism evidence="1 2">
    <name type="scientific">Eragrostis curvula</name>
    <name type="common">weeping love grass</name>
    <dbReference type="NCBI Taxonomy" id="38414"/>
    <lineage>
        <taxon>Eukaryota</taxon>
        <taxon>Viridiplantae</taxon>
        <taxon>Streptophyta</taxon>
        <taxon>Embryophyta</taxon>
        <taxon>Tracheophyta</taxon>
        <taxon>Spermatophyta</taxon>
        <taxon>Magnoliopsida</taxon>
        <taxon>Liliopsida</taxon>
        <taxon>Poales</taxon>
        <taxon>Poaceae</taxon>
        <taxon>PACMAD clade</taxon>
        <taxon>Chloridoideae</taxon>
        <taxon>Eragrostideae</taxon>
        <taxon>Eragrostidinae</taxon>
        <taxon>Eragrostis</taxon>
    </lineage>
</organism>
<evidence type="ECO:0000313" key="2">
    <source>
        <dbReference type="Proteomes" id="UP000324897"/>
    </source>
</evidence>
<reference evidence="1 2" key="1">
    <citation type="journal article" date="2019" name="Sci. Rep.">
        <title>A high-quality genome of Eragrostis curvula grass provides insights into Poaceae evolution and supports new strategies to enhance forage quality.</title>
        <authorList>
            <person name="Carballo J."/>
            <person name="Santos B.A.C.M."/>
            <person name="Zappacosta D."/>
            <person name="Garbus I."/>
            <person name="Selva J.P."/>
            <person name="Gallo C.A."/>
            <person name="Diaz A."/>
            <person name="Albertini E."/>
            <person name="Caccamo M."/>
            <person name="Echenique V."/>
        </authorList>
    </citation>
    <scope>NUCLEOTIDE SEQUENCE [LARGE SCALE GENOMIC DNA]</scope>
    <source>
        <strain evidence="2">cv. Victoria</strain>
        <tissue evidence="1">Leaf</tissue>
    </source>
</reference>
<keyword evidence="2" id="KW-1185">Reference proteome</keyword>
<evidence type="ECO:0000313" key="1">
    <source>
        <dbReference type="EMBL" id="TVU14088.1"/>
    </source>
</evidence>
<protein>
    <submittedName>
        <fullName evidence="1">Uncharacterized protein</fullName>
    </submittedName>
</protein>